<organism evidence="2 3">
    <name type="scientific">Adiantum capillus-veneris</name>
    <name type="common">Maidenhair fern</name>
    <dbReference type="NCBI Taxonomy" id="13818"/>
    <lineage>
        <taxon>Eukaryota</taxon>
        <taxon>Viridiplantae</taxon>
        <taxon>Streptophyta</taxon>
        <taxon>Embryophyta</taxon>
        <taxon>Tracheophyta</taxon>
        <taxon>Polypodiopsida</taxon>
        <taxon>Polypodiidae</taxon>
        <taxon>Polypodiales</taxon>
        <taxon>Pteridineae</taxon>
        <taxon>Pteridaceae</taxon>
        <taxon>Vittarioideae</taxon>
        <taxon>Adiantum</taxon>
    </lineage>
</organism>
<sequence>MAESFHGCMARSCCKKAMAERESKGRHGSLAFISLSSSTGHGEISRHREPWATTLAWTRVCRRPESNLPCMVSRESPWAKEAMSTQSLGQPAPVVRPHARFLACAGGSYCHRPKTSSFYFLFTLVGALGSPRAIPEAPPHHRTLSPSRNRPGLRLRHGIGKAVWAVFHTEFFAYICRQLYSTSAFHPRRFAQEITHRLYDGHSLQSRQKTLGACRHGNRKGYPSTQKRG</sequence>
<evidence type="ECO:0000313" key="2">
    <source>
        <dbReference type="EMBL" id="KAI5063879.1"/>
    </source>
</evidence>
<gene>
    <name evidence="2" type="ORF">GOP47_0020549</name>
</gene>
<accession>A0A9D4Z731</accession>
<reference evidence="2" key="1">
    <citation type="submission" date="2021-01" db="EMBL/GenBank/DDBJ databases">
        <title>Adiantum capillus-veneris genome.</title>
        <authorList>
            <person name="Fang Y."/>
            <person name="Liao Q."/>
        </authorList>
    </citation>
    <scope>NUCLEOTIDE SEQUENCE</scope>
    <source>
        <strain evidence="2">H3</strain>
        <tissue evidence="2">Leaf</tissue>
    </source>
</reference>
<evidence type="ECO:0000313" key="3">
    <source>
        <dbReference type="Proteomes" id="UP000886520"/>
    </source>
</evidence>
<dbReference type="AlphaFoldDB" id="A0A9D4Z731"/>
<comment type="caution">
    <text evidence="2">The sequence shown here is derived from an EMBL/GenBank/DDBJ whole genome shotgun (WGS) entry which is preliminary data.</text>
</comment>
<proteinExistence type="predicted"/>
<dbReference type="Proteomes" id="UP000886520">
    <property type="component" value="Chromosome 20"/>
</dbReference>
<keyword evidence="3" id="KW-1185">Reference proteome</keyword>
<name>A0A9D4Z731_ADICA</name>
<protein>
    <submittedName>
        <fullName evidence="2">Uncharacterized protein</fullName>
    </submittedName>
</protein>
<dbReference type="EMBL" id="JABFUD020000020">
    <property type="protein sequence ID" value="KAI5063879.1"/>
    <property type="molecule type" value="Genomic_DNA"/>
</dbReference>
<feature type="region of interest" description="Disordered" evidence="1">
    <location>
        <begin position="209"/>
        <end position="229"/>
    </location>
</feature>
<evidence type="ECO:0000256" key="1">
    <source>
        <dbReference type="SAM" id="MobiDB-lite"/>
    </source>
</evidence>